<organism evidence="2 3">
    <name type="scientific">Ensete ventricosum</name>
    <name type="common">Abyssinian banana</name>
    <name type="synonym">Musa ensete</name>
    <dbReference type="NCBI Taxonomy" id="4639"/>
    <lineage>
        <taxon>Eukaryota</taxon>
        <taxon>Viridiplantae</taxon>
        <taxon>Streptophyta</taxon>
        <taxon>Embryophyta</taxon>
        <taxon>Tracheophyta</taxon>
        <taxon>Spermatophyta</taxon>
        <taxon>Magnoliopsida</taxon>
        <taxon>Liliopsida</taxon>
        <taxon>Zingiberales</taxon>
        <taxon>Musaceae</taxon>
        <taxon>Ensete</taxon>
    </lineage>
</organism>
<name>A0AAV8S007_ENSVE</name>
<evidence type="ECO:0000313" key="3">
    <source>
        <dbReference type="Proteomes" id="UP001222027"/>
    </source>
</evidence>
<evidence type="ECO:0000256" key="1">
    <source>
        <dbReference type="SAM" id="MobiDB-lite"/>
    </source>
</evidence>
<accession>A0AAV8S007</accession>
<comment type="caution">
    <text evidence="2">The sequence shown here is derived from an EMBL/GenBank/DDBJ whole genome shotgun (WGS) entry which is preliminary data.</text>
</comment>
<evidence type="ECO:0000313" key="2">
    <source>
        <dbReference type="EMBL" id="KAJ8512728.1"/>
    </source>
</evidence>
<reference evidence="2 3" key="1">
    <citation type="submission" date="2022-12" db="EMBL/GenBank/DDBJ databases">
        <title>Chromosome-scale assembly of the Ensete ventricosum genome.</title>
        <authorList>
            <person name="Dussert Y."/>
            <person name="Stocks J."/>
            <person name="Wendawek A."/>
            <person name="Woldeyes F."/>
            <person name="Nichols R.A."/>
            <person name="Borrell J.S."/>
        </authorList>
    </citation>
    <scope>NUCLEOTIDE SEQUENCE [LARGE SCALE GENOMIC DNA]</scope>
    <source>
        <strain evidence="3">cv. Maze</strain>
        <tissue evidence="2">Seeds</tissue>
    </source>
</reference>
<proteinExistence type="predicted"/>
<dbReference type="EMBL" id="JAQQAF010000001">
    <property type="protein sequence ID" value="KAJ8512728.1"/>
    <property type="molecule type" value="Genomic_DNA"/>
</dbReference>
<dbReference type="Proteomes" id="UP001222027">
    <property type="component" value="Unassembled WGS sequence"/>
</dbReference>
<keyword evidence="3" id="KW-1185">Reference proteome</keyword>
<protein>
    <submittedName>
        <fullName evidence="2">Uncharacterized protein</fullName>
    </submittedName>
</protein>
<dbReference type="AlphaFoldDB" id="A0AAV8S007"/>
<sequence length="117" mass="12918">MRRGGGGGREETRWGRDSRQLFFYRGLDTSLSRIDTGKQFGQVSLRVKSVRLRFLTPDVLQLLRYTYATPVVLPVACISTVSIQGAVGPTLSSPPDQSVQFKRGSISMEGPDQPMAQ</sequence>
<gene>
    <name evidence="2" type="ORF">OPV22_003162</name>
</gene>
<feature type="region of interest" description="Disordered" evidence="1">
    <location>
        <begin position="87"/>
        <end position="117"/>
    </location>
</feature>
<feature type="compositionally biased region" description="Polar residues" evidence="1">
    <location>
        <begin position="90"/>
        <end position="100"/>
    </location>
</feature>